<dbReference type="GO" id="GO:0033691">
    <property type="term" value="F:sialic acid binding"/>
    <property type="evidence" value="ECO:0007669"/>
    <property type="project" value="TreeGrafter"/>
</dbReference>
<feature type="domain" description="Ig-like" evidence="13">
    <location>
        <begin position="162"/>
        <end position="245"/>
    </location>
</feature>
<dbReference type="GO" id="GO:0005886">
    <property type="term" value="C:plasma membrane"/>
    <property type="evidence" value="ECO:0007669"/>
    <property type="project" value="TreeGrafter"/>
</dbReference>
<organism evidence="14 15">
    <name type="scientific">Diceros bicornis minor</name>
    <name type="common">South-central black rhinoceros</name>
    <dbReference type="NCBI Taxonomy" id="77932"/>
    <lineage>
        <taxon>Eukaryota</taxon>
        <taxon>Metazoa</taxon>
        <taxon>Chordata</taxon>
        <taxon>Craniata</taxon>
        <taxon>Vertebrata</taxon>
        <taxon>Euteleostomi</taxon>
        <taxon>Mammalia</taxon>
        <taxon>Eutheria</taxon>
        <taxon>Laurasiatheria</taxon>
        <taxon>Perissodactyla</taxon>
        <taxon>Rhinocerotidae</taxon>
        <taxon>Diceros</taxon>
    </lineage>
</organism>
<evidence type="ECO:0000256" key="8">
    <source>
        <dbReference type="ARBA" id="ARBA00023157"/>
    </source>
</evidence>
<evidence type="ECO:0000259" key="13">
    <source>
        <dbReference type="PROSITE" id="PS50835"/>
    </source>
</evidence>
<dbReference type="InterPro" id="IPR007110">
    <property type="entry name" value="Ig-like_dom"/>
</dbReference>
<keyword evidence="15" id="KW-1185">Reference proteome</keyword>
<dbReference type="PANTHER" id="PTHR12035">
    <property type="entry name" value="SIALIC ACID BINDING IMMUNOGLOBULIN-LIKE LECTIN"/>
    <property type="match status" value="1"/>
</dbReference>
<evidence type="ECO:0000256" key="9">
    <source>
        <dbReference type="ARBA" id="ARBA00023180"/>
    </source>
</evidence>
<dbReference type="InterPro" id="IPR013106">
    <property type="entry name" value="Ig_V-set"/>
</dbReference>
<evidence type="ECO:0000256" key="3">
    <source>
        <dbReference type="ARBA" id="ARBA00022729"/>
    </source>
</evidence>
<evidence type="ECO:0000256" key="6">
    <source>
        <dbReference type="ARBA" id="ARBA00022989"/>
    </source>
</evidence>
<dbReference type="InterPro" id="IPR003599">
    <property type="entry name" value="Ig_sub"/>
</dbReference>
<gene>
    <name evidence="14" type="ORF">HPG69_014018</name>
</gene>
<evidence type="ECO:0000256" key="7">
    <source>
        <dbReference type="ARBA" id="ARBA00023136"/>
    </source>
</evidence>
<dbReference type="InterPro" id="IPR013783">
    <property type="entry name" value="Ig-like_fold"/>
</dbReference>
<dbReference type="PANTHER" id="PTHR12035:SF132">
    <property type="entry name" value="MYELOID CELL SURFACE ANTIGEN CD33"/>
    <property type="match status" value="1"/>
</dbReference>
<sequence>NLGPPTPDMLLLWLLLALLWWREGVKGQREPWENNKDYQLQVQGLVTVQEGLCVRVPCSFSYPQDGWTDSTPAHGYWFQEGANTHQDAPVTTNNPDRKVREDTQGRFHLLGDPWTYNCSLDIRDARKTDDGKYFFKVERGSAKWSYISNHLTVRVMTLTHKPDILIPGTLESGRPRNLTCSVPWACEWGTPPIFSWRTAALTSLGPRTRFSSVLTLTPRPQDNGTNLICQVKFPASGVIVESTIQLNVTCVPENPAIGVCLRDGTGRSVPVAEVVLVAIGEAAVKTLLLLLCLIFLRPPDCVSRDHHSPCPAQCGQLRGLSTARDRDASNRLDLKAWPYVLRGPGPGSGAGGKPQDGAGHRVCLSAPLWGRLRVSEQ</sequence>
<keyword evidence="4" id="KW-0430">Lectin</keyword>
<dbReference type="AlphaFoldDB" id="A0A7J7EN86"/>
<keyword evidence="10" id="KW-0393">Immunoglobulin domain</keyword>
<keyword evidence="5" id="KW-0130">Cell adhesion</keyword>
<keyword evidence="6" id="KW-1133">Transmembrane helix</keyword>
<dbReference type="FunFam" id="2.60.40.10:FF:000829">
    <property type="entry name" value="Sialic acid-binding Ig-like lectin 8"/>
    <property type="match status" value="1"/>
</dbReference>
<dbReference type="InterPro" id="IPR036179">
    <property type="entry name" value="Ig-like_dom_sf"/>
</dbReference>
<feature type="non-terminal residue" evidence="14">
    <location>
        <position position="1"/>
    </location>
</feature>
<accession>A0A7J7EN86</accession>
<evidence type="ECO:0000256" key="11">
    <source>
        <dbReference type="ARBA" id="ARBA00038361"/>
    </source>
</evidence>
<keyword evidence="7" id="KW-0472">Membrane</keyword>
<dbReference type="Pfam" id="PF07686">
    <property type="entry name" value="V-set"/>
    <property type="match status" value="1"/>
</dbReference>
<protein>
    <recommendedName>
        <fullName evidence="13">Ig-like domain-containing protein</fullName>
    </recommendedName>
</protein>
<keyword evidence="8" id="KW-1015">Disulfide bond</keyword>
<dbReference type="GO" id="GO:0030246">
    <property type="term" value="F:carbohydrate binding"/>
    <property type="evidence" value="ECO:0007669"/>
    <property type="project" value="UniProtKB-KW"/>
</dbReference>
<reference evidence="14 15" key="1">
    <citation type="journal article" date="2020" name="Mol. Biol. Evol.">
        <title>Interspecific Gene Flow and the Evolution of Specialization in Black and White Rhinoceros.</title>
        <authorList>
            <person name="Moodley Y."/>
            <person name="Westbury M.V."/>
            <person name="Russo I.M."/>
            <person name="Gopalakrishnan S."/>
            <person name="Rakotoarivelo A."/>
            <person name="Olsen R.A."/>
            <person name="Prost S."/>
            <person name="Tunstall T."/>
            <person name="Ryder O.A."/>
            <person name="Dalen L."/>
            <person name="Bruford M.W."/>
        </authorList>
    </citation>
    <scope>NUCLEOTIDE SEQUENCE [LARGE SCALE GENOMIC DNA]</scope>
    <source>
        <strain evidence="14">SBR-YM</strain>
        <tissue evidence="14">Skin</tissue>
    </source>
</reference>
<feature type="signal peptide" evidence="12">
    <location>
        <begin position="1"/>
        <end position="27"/>
    </location>
</feature>
<evidence type="ECO:0000256" key="5">
    <source>
        <dbReference type="ARBA" id="ARBA00022889"/>
    </source>
</evidence>
<evidence type="ECO:0000256" key="2">
    <source>
        <dbReference type="ARBA" id="ARBA00022692"/>
    </source>
</evidence>
<dbReference type="SUPFAM" id="SSF48726">
    <property type="entry name" value="Immunoglobulin"/>
    <property type="match status" value="2"/>
</dbReference>
<comment type="caution">
    <text evidence="14">The sequence shown here is derived from an EMBL/GenBank/DDBJ whole genome shotgun (WGS) entry which is preliminary data.</text>
</comment>
<dbReference type="FunFam" id="2.60.40.10:FF:000912">
    <property type="entry name" value="Myeloid cell surface antigen CD33"/>
    <property type="match status" value="1"/>
</dbReference>
<dbReference type="Gene3D" id="2.60.40.10">
    <property type="entry name" value="Immunoglobulins"/>
    <property type="match status" value="2"/>
</dbReference>
<comment type="similarity">
    <text evidence="11">Belongs to the immunoglobulin superfamily. SIGLEC (sialic acid binding Ig-like lectin) family.</text>
</comment>
<dbReference type="Proteomes" id="UP000551758">
    <property type="component" value="Unassembled WGS sequence"/>
</dbReference>
<comment type="subcellular location">
    <subcellularLocation>
        <location evidence="1">Membrane</location>
        <topology evidence="1">Single-pass type I membrane protein</topology>
    </subcellularLocation>
</comment>
<keyword evidence="2" id="KW-0812">Transmembrane</keyword>
<dbReference type="GO" id="GO:0007155">
    <property type="term" value="P:cell adhesion"/>
    <property type="evidence" value="ECO:0007669"/>
    <property type="project" value="UniProtKB-KW"/>
</dbReference>
<keyword evidence="3 12" id="KW-0732">Signal</keyword>
<dbReference type="EMBL" id="JACDTQ010002604">
    <property type="protein sequence ID" value="KAF5917091.1"/>
    <property type="molecule type" value="Genomic_DNA"/>
</dbReference>
<name>A0A7J7EN86_DICBM</name>
<evidence type="ECO:0000256" key="10">
    <source>
        <dbReference type="ARBA" id="ARBA00023319"/>
    </source>
</evidence>
<evidence type="ECO:0000256" key="1">
    <source>
        <dbReference type="ARBA" id="ARBA00004479"/>
    </source>
</evidence>
<evidence type="ECO:0000313" key="15">
    <source>
        <dbReference type="Proteomes" id="UP000551758"/>
    </source>
</evidence>
<evidence type="ECO:0000256" key="12">
    <source>
        <dbReference type="SAM" id="SignalP"/>
    </source>
</evidence>
<feature type="chain" id="PRO_5029458760" description="Ig-like domain-containing protein" evidence="12">
    <location>
        <begin position="28"/>
        <end position="377"/>
    </location>
</feature>
<keyword evidence="9" id="KW-0325">Glycoprotein</keyword>
<proteinExistence type="inferred from homology"/>
<dbReference type="InterPro" id="IPR051036">
    <property type="entry name" value="SIGLEC"/>
</dbReference>
<dbReference type="SMART" id="SM00409">
    <property type="entry name" value="IG"/>
    <property type="match status" value="2"/>
</dbReference>
<dbReference type="PROSITE" id="PS50835">
    <property type="entry name" value="IG_LIKE"/>
    <property type="match status" value="1"/>
</dbReference>
<evidence type="ECO:0000256" key="4">
    <source>
        <dbReference type="ARBA" id="ARBA00022734"/>
    </source>
</evidence>
<evidence type="ECO:0000313" key="14">
    <source>
        <dbReference type="EMBL" id="KAF5917091.1"/>
    </source>
</evidence>